<accession>A0A484U3K6</accession>
<organism evidence="3">
    <name type="scientific">plant metagenome</name>
    <dbReference type="NCBI Taxonomy" id="1297885"/>
    <lineage>
        <taxon>unclassified sequences</taxon>
        <taxon>metagenomes</taxon>
        <taxon>organismal metagenomes</taxon>
    </lineage>
</organism>
<dbReference type="AlphaFoldDB" id="A0A484U3K6"/>
<feature type="domain" description="Tyr recombinase" evidence="2">
    <location>
        <begin position="9"/>
        <end position="176"/>
    </location>
</feature>
<dbReference type="EMBL" id="CAADIN010000014">
    <property type="protein sequence ID" value="VFR86397.1"/>
    <property type="molecule type" value="Genomic_DNA"/>
</dbReference>
<name>A0A484U3K6_9ZZZZ</name>
<dbReference type="InterPro" id="IPR011010">
    <property type="entry name" value="DNA_brk_join_enz"/>
</dbReference>
<proteinExistence type="predicted"/>
<dbReference type="EMBL" id="CAADIM010000018">
    <property type="protein sequence ID" value="VFR81333.1"/>
    <property type="molecule type" value="Genomic_DNA"/>
</dbReference>
<dbReference type="SUPFAM" id="SSF56349">
    <property type="entry name" value="DNA breaking-rejoining enzymes"/>
    <property type="match status" value="1"/>
</dbReference>
<dbReference type="PANTHER" id="PTHR30349:SF94">
    <property type="entry name" value="INTEGRASE_RECOMBINASE HI_1414-RELATED"/>
    <property type="match status" value="1"/>
</dbReference>
<dbReference type="Gene3D" id="3.30.160.250">
    <property type="match status" value="1"/>
</dbReference>
<reference evidence="3" key="1">
    <citation type="submission" date="2019-03" db="EMBL/GenBank/DDBJ databases">
        <authorList>
            <person name="Danneels B."/>
        </authorList>
    </citation>
    <scope>NUCLEOTIDE SEQUENCE</scope>
</reference>
<evidence type="ECO:0000256" key="1">
    <source>
        <dbReference type="ARBA" id="ARBA00023172"/>
    </source>
</evidence>
<dbReference type="InterPro" id="IPR002104">
    <property type="entry name" value="Integrase_catalytic"/>
</dbReference>
<dbReference type="Gene3D" id="1.10.443.10">
    <property type="entry name" value="Intergrase catalytic core"/>
    <property type="match status" value="1"/>
</dbReference>
<dbReference type="InterPro" id="IPR013762">
    <property type="entry name" value="Integrase-like_cat_sf"/>
</dbReference>
<dbReference type="GO" id="GO:0003677">
    <property type="term" value="F:DNA binding"/>
    <property type="evidence" value="ECO:0007669"/>
    <property type="project" value="InterPro"/>
</dbReference>
<keyword evidence="1" id="KW-0233">DNA recombination</keyword>
<dbReference type="GO" id="GO:0006310">
    <property type="term" value="P:DNA recombination"/>
    <property type="evidence" value="ECO:0007669"/>
    <property type="project" value="UniProtKB-KW"/>
</dbReference>
<dbReference type="Pfam" id="PF00589">
    <property type="entry name" value="Phage_integrase"/>
    <property type="match status" value="1"/>
</dbReference>
<dbReference type="InterPro" id="IPR035069">
    <property type="entry name" value="TTHA1013/TTHA0281-like"/>
</dbReference>
<evidence type="ECO:0000313" key="3">
    <source>
        <dbReference type="EMBL" id="VFR81333.1"/>
    </source>
</evidence>
<protein>
    <submittedName>
        <fullName evidence="3">Shufflon-specific DNA recombinase</fullName>
    </submittedName>
</protein>
<dbReference type="SUPFAM" id="SSF143100">
    <property type="entry name" value="TTHA1013/TTHA0281-like"/>
    <property type="match status" value="1"/>
</dbReference>
<gene>
    <name evidence="3" type="ORF">ISE1_2742</name>
    <name evidence="4" type="ORF">ISE2_4493</name>
</gene>
<dbReference type="CDD" id="cd00796">
    <property type="entry name" value="INT_Rci_Hp1_C"/>
    <property type="match status" value="1"/>
</dbReference>
<dbReference type="InterPro" id="IPR050090">
    <property type="entry name" value="Tyrosine_recombinase_XerCD"/>
</dbReference>
<dbReference type="GO" id="GO:0015074">
    <property type="term" value="P:DNA integration"/>
    <property type="evidence" value="ECO:0007669"/>
    <property type="project" value="InterPro"/>
</dbReference>
<evidence type="ECO:0000313" key="4">
    <source>
        <dbReference type="EMBL" id="VFR86397.1"/>
    </source>
</evidence>
<evidence type="ECO:0000259" key="2">
    <source>
        <dbReference type="PROSITE" id="PS51898"/>
    </source>
</evidence>
<sequence length="284" mass="31957">MRKPKAPPGRVRRLTPREDRQILRYAYSSTNQEFYSIIVLALETCMRQGEILQLEWEHVNLRTRIVHLPETKNGSPRDVPLTTDAVEAFLRLGVKKSGRVFSYTAAGLKSTWRYMLKRLGVEDLHFHDLRHEGISRLFERGTLDMLEIAAISGHKSLAMLKRYTHLRASRLVRKLDGQRSRSKQAVLNLLMPYPAVVASPGGDGMVHVTFPDFSPEAKVAAATKHEAILLAQNWLLRMLCTLMRDGIKIPEPDQYLQSVGPGTLTMVDPLTAPVALAEAAQEPS</sequence>
<dbReference type="PANTHER" id="PTHR30349">
    <property type="entry name" value="PHAGE INTEGRASE-RELATED"/>
    <property type="match status" value="1"/>
</dbReference>
<dbReference type="PROSITE" id="PS51898">
    <property type="entry name" value="TYR_RECOMBINASE"/>
    <property type="match status" value="1"/>
</dbReference>